<dbReference type="SUPFAM" id="SSF81901">
    <property type="entry name" value="HCP-like"/>
    <property type="match status" value="2"/>
</dbReference>
<dbReference type="SMART" id="SM00671">
    <property type="entry name" value="SEL1"/>
    <property type="match status" value="10"/>
</dbReference>
<reference evidence="1" key="1">
    <citation type="submission" date="2018-10" db="EMBL/GenBank/DDBJ databases">
        <title>Hidden diversity of soil giant viruses.</title>
        <authorList>
            <person name="Schulz F."/>
            <person name="Alteio L."/>
            <person name="Goudeau D."/>
            <person name="Ryan E.M."/>
            <person name="Malmstrom R.R."/>
            <person name="Blanchard J."/>
            <person name="Woyke T."/>
        </authorList>
    </citation>
    <scope>NUCLEOTIDE SEQUENCE</scope>
    <source>
        <strain evidence="1">HYV1</strain>
    </source>
</reference>
<protein>
    <submittedName>
        <fullName evidence="1">Uncharacterized protein</fullName>
    </submittedName>
</protein>
<dbReference type="InterPro" id="IPR006597">
    <property type="entry name" value="Sel1-like"/>
</dbReference>
<dbReference type="PANTHER" id="PTHR11102">
    <property type="entry name" value="SEL-1-LIKE PROTEIN"/>
    <property type="match status" value="1"/>
</dbReference>
<name>A0A3G5AEB4_9VIRU</name>
<organism evidence="1">
    <name type="scientific">Hyperionvirus sp</name>
    <dbReference type="NCBI Taxonomy" id="2487770"/>
    <lineage>
        <taxon>Viruses</taxon>
        <taxon>Varidnaviria</taxon>
        <taxon>Bamfordvirae</taxon>
        <taxon>Nucleocytoviricota</taxon>
        <taxon>Megaviricetes</taxon>
        <taxon>Imitervirales</taxon>
        <taxon>Mimiviridae</taxon>
        <taxon>Klosneuvirinae</taxon>
    </lineage>
</organism>
<gene>
    <name evidence="1" type="ORF">Hyperionvirus10_45</name>
</gene>
<proteinExistence type="predicted"/>
<dbReference type="EMBL" id="MK072392">
    <property type="protein sequence ID" value="AYV83709.1"/>
    <property type="molecule type" value="Genomic_DNA"/>
</dbReference>
<dbReference type="PANTHER" id="PTHR11102:SF160">
    <property type="entry name" value="ERAD-ASSOCIATED E3 UBIQUITIN-PROTEIN LIGASE COMPONENT HRD3"/>
    <property type="match status" value="1"/>
</dbReference>
<accession>A0A3G5AEB4</accession>
<evidence type="ECO:0000313" key="1">
    <source>
        <dbReference type="EMBL" id="AYV83709.1"/>
    </source>
</evidence>
<sequence length="499" mass="56858">MGNNLGPAFQACSDRYNAKEYDEALKQFKVLGEQSHGESIYMMGVMYYNGEGCDKNLEEAYKQFLKAHSLSEIKGTFRVGMCLLKGEGVSKDEKEAVKYLQEARSKSYTAASFELGVLFRMGTSQIEKNILEAVKCLKEAQGHVEATYLLGIITFFGELEKDYKKAKVYFEEAHSKGHTEATYQLGFIHQNGFGTETDCKSAFQFYEESYKKGFTRSAYHLGQILLESKDPNDHILGVKYLTEARVSGDTDAMELLGNFYLDGSVSVPEDGKEALKCFLEAYTKGSLHLAFEIGEQYATGVKKDITQAKQFYEQALVENNNLAAAKGLFQLYLSEKDEKNIPIMQKYLALMENSNDPGLLYYAGTMHFWGFMSSRSFPVHQKKGFQCYIKSAELGYSDAMSQLWDMYFVGRMCDRDYQKAFDWYSKAYCPKGNRDNYYINLAGCFSGVPLLTEKLYLLYIEEYRSQKISEDTLSKLLLTIPIQFFIEKTLSEVKVLKFV</sequence>
<dbReference type="InterPro" id="IPR050767">
    <property type="entry name" value="Sel1_AlgK"/>
</dbReference>
<dbReference type="Pfam" id="PF08238">
    <property type="entry name" value="Sel1"/>
    <property type="match status" value="9"/>
</dbReference>
<dbReference type="Gene3D" id="1.25.40.10">
    <property type="entry name" value="Tetratricopeptide repeat domain"/>
    <property type="match status" value="4"/>
</dbReference>
<dbReference type="InterPro" id="IPR011990">
    <property type="entry name" value="TPR-like_helical_dom_sf"/>
</dbReference>